<dbReference type="AlphaFoldDB" id="A0AAV4DDW6"/>
<gene>
    <name evidence="1" type="ORF">PoB_006884600</name>
</gene>
<organism evidence="1 2">
    <name type="scientific">Plakobranchus ocellatus</name>
    <dbReference type="NCBI Taxonomy" id="259542"/>
    <lineage>
        <taxon>Eukaryota</taxon>
        <taxon>Metazoa</taxon>
        <taxon>Spiralia</taxon>
        <taxon>Lophotrochozoa</taxon>
        <taxon>Mollusca</taxon>
        <taxon>Gastropoda</taxon>
        <taxon>Heterobranchia</taxon>
        <taxon>Euthyneura</taxon>
        <taxon>Panpulmonata</taxon>
        <taxon>Sacoglossa</taxon>
        <taxon>Placobranchoidea</taxon>
        <taxon>Plakobranchidae</taxon>
        <taxon>Plakobranchus</taxon>
    </lineage>
</organism>
<comment type="caution">
    <text evidence="1">The sequence shown here is derived from an EMBL/GenBank/DDBJ whole genome shotgun (WGS) entry which is preliminary data.</text>
</comment>
<name>A0AAV4DDW6_9GAST</name>
<protein>
    <submittedName>
        <fullName evidence="1">Uncharacterized protein</fullName>
    </submittedName>
</protein>
<accession>A0AAV4DDW6</accession>
<dbReference type="EMBL" id="BLXT01007798">
    <property type="protein sequence ID" value="GFO42341.1"/>
    <property type="molecule type" value="Genomic_DNA"/>
</dbReference>
<dbReference type="Proteomes" id="UP000735302">
    <property type="component" value="Unassembled WGS sequence"/>
</dbReference>
<evidence type="ECO:0000313" key="1">
    <source>
        <dbReference type="EMBL" id="GFO42341.1"/>
    </source>
</evidence>
<sequence>MVYDHVLQRFHSTVQAAVKQNIIASKILEEMTPQTNSRNLKPKAALKKTAIERKSCLNCPGGLKYSAVCQASQINACKDHTLSVMKCLNCVPSN</sequence>
<keyword evidence="2" id="KW-1185">Reference proteome</keyword>
<reference evidence="1 2" key="1">
    <citation type="journal article" date="2021" name="Elife">
        <title>Chloroplast acquisition without the gene transfer in kleptoplastic sea slugs, Plakobranchus ocellatus.</title>
        <authorList>
            <person name="Maeda T."/>
            <person name="Takahashi S."/>
            <person name="Yoshida T."/>
            <person name="Shimamura S."/>
            <person name="Takaki Y."/>
            <person name="Nagai Y."/>
            <person name="Toyoda A."/>
            <person name="Suzuki Y."/>
            <person name="Arimoto A."/>
            <person name="Ishii H."/>
            <person name="Satoh N."/>
            <person name="Nishiyama T."/>
            <person name="Hasebe M."/>
            <person name="Maruyama T."/>
            <person name="Minagawa J."/>
            <person name="Obokata J."/>
            <person name="Shigenobu S."/>
        </authorList>
    </citation>
    <scope>NUCLEOTIDE SEQUENCE [LARGE SCALE GENOMIC DNA]</scope>
</reference>
<evidence type="ECO:0000313" key="2">
    <source>
        <dbReference type="Proteomes" id="UP000735302"/>
    </source>
</evidence>
<proteinExistence type="predicted"/>